<dbReference type="Proteomes" id="UP000075377">
    <property type="component" value="Unassembled WGS sequence"/>
</dbReference>
<dbReference type="NCBIfam" id="TIGR01558">
    <property type="entry name" value="sm_term_P27"/>
    <property type="match status" value="1"/>
</dbReference>
<sequence>MKGRKPKPTHLQVVGGNPGKRVIREDGLRLPSEYAPPPDHLDSYAVEAWEKLVPELVKLQMFTVLDHHAVEQYCQTYARWRRAEDALKEEGKDTYETHGKQGTMRRALPEVAIVAETIRLMRSVGSEFGLSPVARLRLGNVGQGDLFNAFQKFDKQG</sequence>
<dbReference type="AlphaFoldDB" id="A0A149UK22"/>
<proteinExistence type="predicted"/>
<dbReference type="PATRIC" id="fig|178901.14.peg.1435"/>
<dbReference type="Pfam" id="PF05119">
    <property type="entry name" value="Terminase_4"/>
    <property type="match status" value="1"/>
</dbReference>
<evidence type="ECO:0000313" key="1">
    <source>
        <dbReference type="EMBL" id="KXV68133.1"/>
    </source>
</evidence>
<dbReference type="RefSeq" id="WP_061502252.1">
    <property type="nucleotide sequence ID" value="NZ_LHZX01000312.1"/>
</dbReference>
<organism evidence="1 2">
    <name type="scientific">Acetobacter malorum</name>
    <dbReference type="NCBI Taxonomy" id="178901"/>
    <lineage>
        <taxon>Bacteria</taxon>
        <taxon>Pseudomonadati</taxon>
        <taxon>Pseudomonadota</taxon>
        <taxon>Alphaproteobacteria</taxon>
        <taxon>Acetobacterales</taxon>
        <taxon>Acetobacteraceae</taxon>
        <taxon>Acetobacter</taxon>
    </lineage>
</organism>
<dbReference type="OrthoDB" id="6010489at2"/>
<accession>A0A149UK22</accession>
<evidence type="ECO:0000313" key="2">
    <source>
        <dbReference type="Proteomes" id="UP000075377"/>
    </source>
</evidence>
<comment type="caution">
    <text evidence="1">The sequence shown here is derived from an EMBL/GenBank/DDBJ whole genome shotgun (WGS) entry which is preliminary data.</text>
</comment>
<protein>
    <submittedName>
        <fullName evidence="1">Terminase</fullName>
    </submittedName>
</protein>
<name>A0A149UK22_9PROT</name>
<dbReference type="EMBL" id="LHZX01000312">
    <property type="protein sequence ID" value="KXV68133.1"/>
    <property type="molecule type" value="Genomic_DNA"/>
</dbReference>
<dbReference type="InterPro" id="IPR006448">
    <property type="entry name" value="Phage_term_ssu_P27"/>
</dbReference>
<gene>
    <name evidence="1" type="ORF">AD951_12470</name>
</gene>
<reference evidence="1 2" key="1">
    <citation type="submission" date="2015-06" db="EMBL/GenBank/DDBJ databases">
        <title>Improved classification and identification of acetic acid bacteria using matrix-assisted laser desorption/ionization time-of-flight mass spectrometry; Gluconobacter nephelii and Gluconobacter uchimurae are later heterotypic synonyms of Gluconobacter japonicus and Gluconobacter oxydans, respectively.</title>
        <authorList>
            <person name="Li L."/>
            <person name="Cleenwerck I."/>
            <person name="De Vuyst L."/>
            <person name="Vandamme P."/>
        </authorList>
    </citation>
    <scope>NUCLEOTIDE SEQUENCE [LARGE SCALE GENOMIC DNA]</scope>
    <source>
        <strain evidence="1 2">LMG 1699</strain>
    </source>
</reference>